<protein>
    <submittedName>
        <fullName evidence="1">Cytochrome c-binding protein</fullName>
    </submittedName>
</protein>
<dbReference type="Proteomes" id="UP000825483">
    <property type="component" value="Unassembled WGS sequence"/>
</dbReference>
<name>A0A9R1CBH4_9BACT</name>
<dbReference type="SUPFAM" id="SSF82171">
    <property type="entry name" value="DPP6 N-terminal domain-like"/>
    <property type="match status" value="1"/>
</dbReference>
<dbReference type="Pfam" id="PF07676">
    <property type="entry name" value="PD40"/>
    <property type="match status" value="1"/>
</dbReference>
<dbReference type="InterPro" id="IPR011042">
    <property type="entry name" value="6-blade_b-propeller_TolB-like"/>
</dbReference>
<evidence type="ECO:0000313" key="2">
    <source>
        <dbReference type="Proteomes" id="UP000825483"/>
    </source>
</evidence>
<comment type="caution">
    <text evidence="1">The sequence shown here is derived from an EMBL/GenBank/DDBJ whole genome shotgun (WGS) entry which is preliminary data.</text>
</comment>
<sequence>MKKIYVYMMAAMMLASCTEKPENVTKVDKLPAIFPDYSGVTIPDGIAPMNFNVTGDDCDCVDVTVKGSKGGEVHSNGDYAKFDLDDWHSLTRQNKGGTLTFTVCVEKDGKWTQYKDFTMTVSPYAIGDWGLTYRRIAPGYEVYGHMGIYQRDLSTFDETPIFDNLAAPGACVNCHTPNRTNPDQYTFHVRGEHGATVVHRDGKEELLKAKNDSIHGSMVYPYWHPSGKYCAYSTNNTHQSFHSVRSERIEVFDQSSDVFVYEPSTHQLILDSLLMTKDHYETYPAFSPDGRTLYFCSSTAEPIPSNYKDIKYNICEIAFNPDNGSFGTRVDTIFNARKMGKSATHPRPSYDGRYLMFTMSDYGCFPIWHKEADNWLLDLRTGKAQPMTAANSDNTDSWHNWSANSHWFVFTSRRCDGLYTRLYLASVDDKGNVSKPFLLPQENPLDYYDKLLDSYNTPDFTTKPVKLDEREMGRQINSDNRTATKVR</sequence>
<dbReference type="InterPro" id="IPR011659">
    <property type="entry name" value="WD40"/>
</dbReference>
<dbReference type="EMBL" id="BPUB01000002">
    <property type="protein sequence ID" value="GJG59637.1"/>
    <property type="molecule type" value="Genomic_DNA"/>
</dbReference>
<keyword evidence="2" id="KW-1185">Reference proteome</keyword>
<proteinExistence type="predicted"/>
<evidence type="ECO:0000313" key="1">
    <source>
        <dbReference type="EMBL" id="GJG59637.1"/>
    </source>
</evidence>
<gene>
    <name evidence="1" type="ORF">PRLR5076_24880</name>
</gene>
<accession>A0A9R1CBH4</accession>
<dbReference type="AlphaFoldDB" id="A0A9R1CBH4"/>
<dbReference type="Gene3D" id="2.120.10.30">
    <property type="entry name" value="TolB, C-terminal domain"/>
    <property type="match status" value="2"/>
</dbReference>
<dbReference type="RefSeq" id="WP_223928668.1">
    <property type="nucleotide sequence ID" value="NZ_BPTU01000002.1"/>
</dbReference>
<dbReference type="PROSITE" id="PS51257">
    <property type="entry name" value="PROKAR_LIPOPROTEIN"/>
    <property type="match status" value="1"/>
</dbReference>
<dbReference type="GeneID" id="72466318"/>
<organism evidence="1 2">
    <name type="scientific">Prevotella lacticifex</name>
    <dbReference type="NCBI Taxonomy" id="2854755"/>
    <lineage>
        <taxon>Bacteria</taxon>
        <taxon>Pseudomonadati</taxon>
        <taxon>Bacteroidota</taxon>
        <taxon>Bacteroidia</taxon>
        <taxon>Bacteroidales</taxon>
        <taxon>Prevotellaceae</taxon>
        <taxon>Prevotella</taxon>
    </lineage>
</organism>
<reference evidence="1" key="1">
    <citation type="journal article" date="2022" name="Int. J. Syst. Evol. Microbiol.">
        <title>Prevotella lacticifex sp. nov., isolated from the rumen of cows.</title>
        <authorList>
            <person name="Shinkai T."/>
            <person name="Ikeyama N."/>
            <person name="Kumagai M."/>
            <person name="Ohmori H."/>
            <person name="Sakamoto M."/>
            <person name="Ohkuma M."/>
            <person name="Mitsumori M."/>
        </authorList>
    </citation>
    <scope>NUCLEOTIDE SEQUENCE</scope>
    <source>
        <strain evidence="1">R5076</strain>
    </source>
</reference>